<evidence type="ECO:0000313" key="3">
    <source>
        <dbReference type="Proteomes" id="UP001151760"/>
    </source>
</evidence>
<dbReference type="PANTHER" id="PTHR33116">
    <property type="entry name" value="REVERSE TRANSCRIPTASE ZINC-BINDING DOMAIN-CONTAINING PROTEIN-RELATED-RELATED"/>
    <property type="match status" value="1"/>
</dbReference>
<dbReference type="PANTHER" id="PTHR33116:SF78">
    <property type="entry name" value="OS12G0587133 PROTEIN"/>
    <property type="match status" value="1"/>
</dbReference>
<dbReference type="PROSITE" id="PS50878">
    <property type="entry name" value="RT_POL"/>
    <property type="match status" value="1"/>
</dbReference>
<gene>
    <name evidence="2" type="ORF">Tco_0839605</name>
</gene>
<dbReference type="Pfam" id="PF00078">
    <property type="entry name" value="RVT_1"/>
    <property type="match status" value="1"/>
</dbReference>
<feature type="domain" description="Reverse transcriptase" evidence="1">
    <location>
        <begin position="1"/>
        <end position="156"/>
    </location>
</feature>
<dbReference type="EMBL" id="BQNB010012563">
    <property type="protein sequence ID" value="GJT05143.1"/>
    <property type="molecule type" value="Genomic_DNA"/>
</dbReference>
<comment type="caution">
    <text evidence="2">The sequence shown here is derived from an EMBL/GenBank/DDBJ whole genome shotgun (WGS) entry which is preliminary data.</text>
</comment>
<organism evidence="2 3">
    <name type="scientific">Tanacetum coccineum</name>
    <dbReference type="NCBI Taxonomy" id="301880"/>
    <lineage>
        <taxon>Eukaryota</taxon>
        <taxon>Viridiplantae</taxon>
        <taxon>Streptophyta</taxon>
        <taxon>Embryophyta</taxon>
        <taxon>Tracheophyta</taxon>
        <taxon>Spermatophyta</taxon>
        <taxon>Magnoliopsida</taxon>
        <taxon>eudicotyledons</taxon>
        <taxon>Gunneridae</taxon>
        <taxon>Pentapetalae</taxon>
        <taxon>asterids</taxon>
        <taxon>campanulids</taxon>
        <taxon>Asterales</taxon>
        <taxon>Asteraceae</taxon>
        <taxon>Asteroideae</taxon>
        <taxon>Anthemideae</taxon>
        <taxon>Anthemidinae</taxon>
        <taxon>Tanacetum</taxon>
    </lineage>
</organism>
<sequence>MGFSNKWRLWIRVSAYTSVLINGSPTREFKLEKGFRQGDLLSPLLFILAVEALNVALLEARNNHSFRGIEVGKDKVCVLHLQFADDALIMGEWSKINVLNLSRLLTCFHLASGLKLNFNKSKLFGIGVCEVERNFLASLIGCQPSNFPCNYLGLPIGANMSRCDNWLPLLERFHKRLSSWKAKTLSFGGRLTLSKSVLGSLGVYYFSIFKAPKMVIKNLESIRRKFFWGGGHDSNKIAWIAWDKVISPLKDGGLDIGSLRVSNLSLLAKWWWRFLCETSSIWASIIKSIHGQHGGLQDISTIRNKSGAWYQIAKLNQDLTSYGIDLHTLFRLKIGNGESTSFWKDVWVGNSPLCNAFPRLFRLELHPLCRVCDRVPTLTSSTFVPVNHQPTHLVSTLGVSAAPPRT</sequence>
<keyword evidence="3" id="KW-1185">Reference proteome</keyword>
<dbReference type="Proteomes" id="UP001151760">
    <property type="component" value="Unassembled WGS sequence"/>
</dbReference>
<evidence type="ECO:0000313" key="2">
    <source>
        <dbReference type="EMBL" id="GJT05143.1"/>
    </source>
</evidence>
<keyword evidence="2" id="KW-0548">Nucleotidyltransferase</keyword>
<keyword evidence="2" id="KW-0695">RNA-directed DNA polymerase</keyword>
<reference evidence="2" key="2">
    <citation type="submission" date="2022-01" db="EMBL/GenBank/DDBJ databases">
        <authorList>
            <person name="Yamashiro T."/>
            <person name="Shiraishi A."/>
            <person name="Satake H."/>
            <person name="Nakayama K."/>
        </authorList>
    </citation>
    <scope>NUCLEOTIDE SEQUENCE</scope>
</reference>
<dbReference type="GO" id="GO:0003964">
    <property type="term" value="F:RNA-directed DNA polymerase activity"/>
    <property type="evidence" value="ECO:0007669"/>
    <property type="project" value="UniProtKB-KW"/>
</dbReference>
<reference evidence="2" key="1">
    <citation type="journal article" date="2022" name="Int. J. Mol. Sci.">
        <title>Draft Genome of Tanacetum Coccineum: Genomic Comparison of Closely Related Tanacetum-Family Plants.</title>
        <authorList>
            <person name="Yamashiro T."/>
            <person name="Shiraishi A."/>
            <person name="Nakayama K."/>
            <person name="Satake H."/>
        </authorList>
    </citation>
    <scope>NUCLEOTIDE SEQUENCE</scope>
</reference>
<proteinExistence type="predicted"/>
<name>A0ABQ5AV03_9ASTR</name>
<evidence type="ECO:0000259" key="1">
    <source>
        <dbReference type="PROSITE" id="PS50878"/>
    </source>
</evidence>
<keyword evidence="2" id="KW-0808">Transferase</keyword>
<accession>A0ABQ5AV03</accession>
<protein>
    <submittedName>
        <fullName evidence="2">RNA-directed DNA polymerase, eukaryota, reverse transcriptase zinc-binding domain protein</fullName>
    </submittedName>
</protein>
<dbReference type="InterPro" id="IPR000477">
    <property type="entry name" value="RT_dom"/>
</dbReference>